<feature type="transmembrane region" description="Helical" evidence="1">
    <location>
        <begin position="20"/>
        <end position="43"/>
    </location>
</feature>
<keyword evidence="3" id="KW-1185">Reference proteome</keyword>
<dbReference type="OrthoDB" id="2101844at2759"/>
<keyword evidence="1" id="KW-0812">Transmembrane</keyword>
<sequence length="379" mass="39705">MPKYPLSLAAHATTTYPGGLSIASTMVPMSLTGALGLSIVWSLCINPRPRYGCELALVVAGCSQFISLFVTSSVAMIIASPPRTVSTTTNVAMRMIANWTHLLAVVVTTYICYRRAQAIWVASPRAAQYVAPVVSLGVVTAAIASRVTGTINEIGLLNGITTEDPWLFSAQQFTRAYVNFTAGVFALFSEAYVTMVIAQFRLGSATAGPSSSSFESRNPGKLLSSKALLRNRVRLAYAVLICTTFLVQSGLQVATMLRVNRFAPFHSMGWSLVIIRIFEFRSELLSPTLSRPLVARGGGGDGGLARTLAASPSASVVSFGLTRDASISSARQVDMHGATNRAGALGVSGSGSSGGIGRMAIGGGNGGRTSKAHSNMAIV</sequence>
<proteinExistence type="predicted"/>
<dbReference type="AlphaFoldDB" id="A0A1Y2HMV5"/>
<name>A0A1Y2HMV5_9FUNG</name>
<evidence type="ECO:0000313" key="3">
    <source>
        <dbReference type="Proteomes" id="UP000193411"/>
    </source>
</evidence>
<dbReference type="Proteomes" id="UP000193411">
    <property type="component" value="Unassembled WGS sequence"/>
</dbReference>
<dbReference type="EMBL" id="MCFL01000020">
    <property type="protein sequence ID" value="ORZ35889.1"/>
    <property type="molecule type" value="Genomic_DNA"/>
</dbReference>
<accession>A0A1Y2HMV5</accession>
<gene>
    <name evidence="2" type="ORF">BCR44DRAFT_41931</name>
</gene>
<keyword evidence="1" id="KW-0472">Membrane</keyword>
<organism evidence="2 3">
    <name type="scientific">Catenaria anguillulae PL171</name>
    <dbReference type="NCBI Taxonomy" id="765915"/>
    <lineage>
        <taxon>Eukaryota</taxon>
        <taxon>Fungi</taxon>
        <taxon>Fungi incertae sedis</taxon>
        <taxon>Blastocladiomycota</taxon>
        <taxon>Blastocladiomycetes</taxon>
        <taxon>Blastocladiales</taxon>
        <taxon>Catenariaceae</taxon>
        <taxon>Catenaria</taxon>
    </lineage>
</organism>
<keyword evidence="1" id="KW-1133">Transmembrane helix</keyword>
<protein>
    <submittedName>
        <fullName evidence="2">Uncharacterized protein</fullName>
    </submittedName>
</protein>
<feature type="transmembrane region" description="Helical" evidence="1">
    <location>
        <begin position="235"/>
        <end position="255"/>
    </location>
</feature>
<comment type="caution">
    <text evidence="2">The sequence shown here is derived from an EMBL/GenBank/DDBJ whole genome shotgun (WGS) entry which is preliminary data.</text>
</comment>
<feature type="transmembrane region" description="Helical" evidence="1">
    <location>
        <begin position="91"/>
        <end position="113"/>
    </location>
</feature>
<feature type="transmembrane region" description="Helical" evidence="1">
    <location>
        <begin position="55"/>
        <end position="79"/>
    </location>
</feature>
<evidence type="ECO:0000256" key="1">
    <source>
        <dbReference type="SAM" id="Phobius"/>
    </source>
</evidence>
<reference evidence="2 3" key="1">
    <citation type="submission" date="2016-07" db="EMBL/GenBank/DDBJ databases">
        <title>Pervasive Adenine N6-methylation of Active Genes in Fungi.</title>
        <authorList>
            <consortium name="DOE Joint Genome Institute"/>
            <person name="Mondo S.J."/>
            <person name="Dannebaum R.O."/>
            <person name="Kuo R.C."/>
            <person name="Labutti K."/>
            <person name="Haridas S."/>
            <person name="Kuo A."/>
            <person name="Salamov A."/>
            <person name="Ahrendt S.R."/>
            <person name="Lipzen A."/>
            <person name="Sullivan W."/>
            <person name="Andreopoulos W.B."/>
            <person name="Clum A."/>
            <person name="Lindquist E."/>
            <person name="Daum C."/>
            <person name="Ramamoorthy G.K."/>
            <person name="Gryganskyi A."/>
            <person name="Culley D."/>
            <person name="Magnuson J.K."/>
            <person name="James T.Y."/>
            <person name="O'Malley M.A."/>
            <person name="Stajich J.E."/>
            <person name="Spatafora J.W."/>
            <person name="Visel A."/>
            <person name="Grigoriev I.V."/>
        </authorList>
    </citation>
    <scope>NUCLEOTIDE SEQUENCE [LARGE SCALE GENOMIC DNA]</scope>
    <source>
        <strain evidence="2 3">PL171</strain>
    </source>
</reference>
<evidence type="ECO:0000313" key="2">
    <source>
        <dbReference type="EMBL" id="ORZ35889.1"/>
    </source>
</evidence>